<proteinExistence type="predicted"/>
<evidence type="ECO:0000313" key="1">
    <source>
        <dbReference type="EMBL" id="CAF9906744.1"/>
    </source>
</evidence>
<keyword evidence="2" id="KW-1185">Reference proteome</keyword>
<dbReference type="EMBL" id="CAJPDR010000018">
    <property type="protein sequence ID" value="CAF9906744.1"/>
    <property type="molecule type" value="Genomic_DNA"/>
</dbReference>
<evidence type="ECO:0000313" key="2">
    <source>
        <dbReference type="Proteomes" id="UP000664203"/>
    </source>
</evidence>
<comment type="caution">
    <text evidence="1">The sequence shown here is derived from an EMBL/GenBank/DDBJ whole genome shotgun (WGS) entry which is preliminary data.</text>
</comment>
<dbReference type="OrthoDB" id="10325416at2759"/>
<name>A0A8H3IAU2_9LECA</name>
<dbReference type="Proteomes" id="UP000664203">
    <property type="component" value="Unassembled WGS sequence"/>
</dbReference>
<accession>A0A8H3IAU2</accession>
<reference evidence="1" key="1">
    <citation type="submission" date="2021-03" db="EMBL/GenBank/DDBJ databases">
        <authorList>
            <person name="Tagirdzhanova G."/>
        </authorList>
    </citation>
    <scope>NUCLEOTIDE SEQUENCE</scope>
</reference>
<organism evidence="1 2">
    <name type="scientific">Alectoria fallacina</name>
    <dbReference type="NCBI Taxonomy" id="1903189"/>
    <lineage>
        <taxon>Eukaryota</taxon>
        <taxon>Fungi</taxon>
        <taxon>Dikarya</taxon>
        <taxon>Ascomycota</taxon>
        <taxon>Pezizomycotina</taxon>
        <taxon>Lecanoromycetes</taxon>
        <taxon>OSLEUM clade</taxon>
        <taxon>Lecanoromycetidae</taxon>
        <taxon>Lecanorales</taxon>
        <taxon>Lecanorineae</taxon>
        <taxon>Parmeliaceae</taxon>
        <taxon>Alectoria</taxon>
    </lineage>
</organism>
<dbReference type="AlphaFoldDB" id="A0A8H3IAU2"/>
<sequence>MKSIIKLVMAAIIDLPFKYDALVTEINQHAFHAVGPYPKAIVEQMLLVKKQTSDMAEVVGCLAEDEASHVCAALLIEEKGLAIQILTAELQWGRLETEACNAKAEADFETDVEGWKIVEEVEVEDFRLR</sequence>
<protein>
    <submittedName>
        <fullName evidence="1">Uncharacterized protein</fullName>
    </submittedName>
</protein>
<gene>
    <name evidence="1" type="ORF">ALECFALPRED_002626</name>
</gene>